<keyword evidence="5" id="KW-1185">Reference proteome</keyword>
<dbReference type="RefSeq" id="WP_378610624.1">
    <property type="nucleotide sequence ID" value="NZ_JBHSAX010000003.1"/>
</dbReference>
<dbReference type="InterPro" id="IPR013196">
    <property type="entry name" value="HTH_11"/>
</dbReference>
<dbReference type="EMBL" id="JBHSAX010000003">
    <property type="protein sequence ID" value="MFC3960853.1"/>
    <property type="molecule type" value="Genomic_DNA"/>
</dbReference>
<evidence type="ECO:0000313" key="5">
    <source>
        <dbReference type="Proteomes" id="UP001595696"/>
    </source>
</evidence>
<dbReference type="InterPro" id="IPR001034">
    <property type="entry name" value="DeoR_HTH"/>
</dbReference>
<keyword evidence="2" id="KW-0804">Transcription</keyword>
<dbReference type="SUPFAM" id="SSF46785">
    <property type="entry name" value="Winged helix' DNA-binding domain"/>
    <property type="match status" value="1"/>
</dbReference>
<accession>A0ABV8DLD3</accession>
<reference evidence="5" key="1">
    <citation type="journal article" date="2019" name="Int. J. Syst. Evol. Microbiol.">
        <title>The Global Catalogue of Microorganisms (GCM) 10K type strain sequencing project: providing services to taxonomists for standard genome sequencing and annotation.</title>
        <authorList>
            <consortium name="The Broad Institute Genomics Platform"/>
            <consortium name="The Broad Institute Genome Sequencing Center for Infectious Disease"/>
            <person name="Wu L."/>
            <person name="Ma J."/>
        </authorList>
    </citation>
    <scope>NUCLEOTIDE SEQUENCE [LARGE SCALE GENOMIC DNA]</scope>
    <source>
        <strain evidence="5">CGMCC 4.7330</strain>
    </source>
</reference>
<gene>
    <name evidence="4" type="ORF">ACFO0B_02490</name>
</gene>
<dbReference type="InterPro" id="IPR036388">
    <property type="entry name" value="WH-like_DNA-bd_sf"/>
</dbReference>
<evidence type="ECO:0000313" key="4">
    <source>
        <dbReference type="EMBL" id="MFC3960853.1"/>
    </source>
</evidence>
<dbReference type="Pfam" id="PF08279">
    <property type="entry name" value="HTH_11"/>
    <property type="match status" value="1"/>
</dbReference>
<dbReference type="InterPro" id="IPR036390">
    <property type="entry name" value="WH_DNA-bd_sf"/>
</dbReference>
<protein>
    <submittedName>
        <fullName evidence="4">Helix-turn-helix transcriptional regulator</fullName>
    </submittedName>
</protein>
<name>A0ABV8DLD3_9NOCA</name>
<dbReference type="PROSITE" id="PS51000">
    <property type="entry name" value="HTH_DEOR_2"/>
    <property type="match status" value="1"/>
</dbReference>
<dbReference type="Gene3D" id="1.10.10.10">
    <property type="entry name" value="Winged helix-like DNA-binding domain superfamily/Winged helix DNA-binding domain"/>
    <property type="match status" value="1"/>
</dbReference>
<evidence type="ECO:0000256" key="1">
    <source>
        <dbReference type="ARBA" id="ARBA00023015"/>
    </source>
</evidence>
<dbReference type="InterPro" id="IPR026881">
    <property type="entry name" value="WYL_dom"/>
</dbReference>
<organism evidence="4 5">
    <name type="scientific">Nocardia jiangsuensis</name>
    <dbReference type="NCBI Taxonomy" id="1691563"/>
    <lineage>
        <taxon>Bacteria</taxon>
        <taxon>Bacillati</taxon>
        <taxon>Actinomycetota</taxon>
        <taxon>Actinomycetes</taxon>
        <taxon>Mycobacteriales</taxon>
        <taxon>Nocardiaceae</taxon>
        <taxon>Nocardia</taxon>
    </lineage>
</organism>
<keyword evidence="1" id="KW-0805">Transcription regulation</keyword>
<dbReference type="PANTHER" id="PTHR34580">
    <property type="match status" value="1"/>
</dbReference>
<dbReference type="Proteomes" id="UP001595696">
    <property type="component" value="Unassembled WGS sequence"/>
</dbReference>
<proteinExistence type="predicted"/>
<dbReference type="PROSITE" id="PS52050">
    <property type="entry name" value="WYL"/>
    <property type="match status" value="1"/>
</dbReference>
<dbReference type="PANTHER" id="PTHR34580:SF3">
    <property type="entry name" value="PROTEIN PAFB"/>
    <property type="match status" value="1"/>
</dbReference>
<comment type="caution">
    <text evidence="4">The sequence shown here is derived from an EMBL/GenBank/DDBJ whole genome shotgun (WGS) entry which is preliminary data.</text>
</comment>
<dbReference type="InterPro" id="IPR051534">
    <property type="entry name" value="CBASS_pafABC_assoc_protein"/>
</dbReference>
<sequence>MATTSRRALHLLSLLAARPQWSLPELTERLEVSARTVTRDIDTLRQLGYAITTVRGPGGGYRLGAGSTLPPLLLDDDQALAVAVALQTAPATIFGLAEDTARALDTLTRAMPPRLRTAMGTLRLTQLRNYWEFPAPPIDPRALAVVGTAVRRRHALVVETLRADGTRPDPGDPGFAPARRIEPHHLAVWAARWYLVAWDDGWRVLRVDRLLPRATTEPFPERELPGDDVAAFVMTSPDRGDTPAAWQCTGSARLALPAEVVARWAPGGSVVEHIDAGHCLLTLGAWSWAGIAGILATFDTELTDVQPPDLVRACARLAQRWAHLPS</sequence>
<feature type="domain" description="HTH deoR-type" evidence="3">
    <location>
        <begin position="4"/>
        <end position="62"/>
    </location>
</feature>
<evidence type="ECO:0000259" key="3">
    <source>
        <dbReference type="PROSITE" id="PS51000"/>
    </source>
</evidence>
<dbReference type="Pfam" id="PF13280">
    <property type="entry name" value="WYL"/>
    <property type="match status" value="1"/>
</dbReference>
<evidence type="ECO:0000256" key="2">
    <source>
        <dbReference type="ARBA" id="ARBA00023163"/>
    </source>
</evidence>